<evidence type="ECO:0000313" key="2">
    <source>
        <dbReference type="EMBL" id="KAK3328088.1"/>
    </source>
</evidence>
<gene>
    <name evidence="2" type="ORF">B0T19DRAFT_182845</name>
</gene>
<dbReference type="EMBL" id="JAUEPO010000003">
    <property type="protein sequence ID" value="KAK3328088.1"/>
    <property type="molecule type" value="Genomic_DNA"/>
</dbReference>
<name>A0AAE0INB4_9PEZI</name>
<accession>A0AAE0INB4</accession>
<evidence type="ECO:0000259" key="1">
    <source>
        <dbReference type="Pfam" id="PF06985"/>
    </source>
</evidence>
<dbReference type="PANTHER" id="PTHR24148">
    <property type="entry name" value="ANKYRIN REPEAT DOMAIN-CONTAINING PROTEIN 39 HOMOLOG-RELATED"/>
    <property type="match status" value="1"/>
</dbReference>
<feature type="domain" description="Heterokaryon incompatibility" evidence="1">
    <location>
        <begin position="49"/>
        <end position="233"/>
    </location>
</feature>
<protein>
    <submittedName>
        <fullName evidence="2">Heterokaryon incompatibility protein-domain-containing protein</fullName>
    </submittedName>
</protein>
<dbReference type="InterPro" id="IPR010730">
    <property type="entry name" value="HET"/>
</dbReference>
<dbReference type="InterPro" id="IPR052895">
    <property type="entry name" value="HetReg/Transcr_Mod"/>
</dbReference>
<proteinExistence type="predicted"/>
<dbReference type="PANTHER" id="PTHR24148:SF73">
    <property type="entry name" value="HET DOMAIN PROTEIN (AFU_ORTHOLOGUE AFUA_8G01020)"/>
    <property type="match status" value="1"/>
</dbReference>
<dbReference type="Pfam" id="PF06985">
    <property type="entry name" value="HET"/>
    <property type="match status" value="1"/>
</dbReference>
<sequence>MPSSYPYRPLAGSAIRLIRILEAKSPQDAAVIRCKLIHMPLAVSPPPAYIAISYVWGNPNNNPKTIQLDGHDVSVSENLWHALHQVRTWEAIEASRGYGPWRYQDFIFFTRRPWLFWADALCINQADVGEKSREIPRMTTIFSSAYEVFGWLDHQLPPGINHSMLNMTLDKARDMREAGIFKGQEKWHEGFRGTEANLRAMLGVDPLEMAVLTETLFRIAHLPWFRRLWIIQEFAVSQASVVLALGPHIFDARDFLDLLMLFTHRPEWFQKPVELACPVVMQRVRDRYDFHEIRDRATEKEMPTVVGPKEENERNLDAFALRLQGLLAMAANAPFRSSLDHDMIYGILGMAGPPDPMPCELAIDYSLPWPEVCRRYAKFIAEKTGSISFFTRIQPLWDRGATEETRDRIPSWVPDFSHQNIAWLGLPGHQLPDDHMIIGNKVVFSRDGRSMTLDGLVLGTPIALTRRRHLEQKVHQYYFNNEANSFSRIDALRFVEDILKPAADTQGQSLDQVLASWIRAWEHSLDRSIVDSEVPTILHLFKTWIQGRGPSEWREDDSRNLTGRGQIVWRRLKDKTRMKNWLVTPDGRGWMTLFLGEVKPDDVVVAFRGFMTNPAVLRRSRGDGGFQLVGMLIERVPRPEGMWETRLAVGSGFLKREHPWTNITLV</sequence>
<organism evidence="2 3">
    <name type="scientific">Cercophora scortea</name>
    <dbReference type="NCBI Taxonomy" id="314031"/>
    <lineage>
        <taxon>Eukaryota</taxon>
        <taxon>Fungi</taxon>
        <taxon>Dikarya</taxon>
        <taxon>Ascomycota</taxon>
        <taxon>Pezizomycotina</taxon>
        <taxon>Sordariomycetes</taxon>
        <taxon>Sordariomycetidae</taxon>
        <taxon>Sordariales</taxon>
        <taxon>Lasiosphaeriaceae</taxon>
        <taxon>Cercophora</taxon>
    </lineage>
</organism>
<comment type="caution">
    <text evidence="2">The sequence shown here is derived from an EMBL/GenBank/DDBJ whole genome shotgun (WGS) entry which is preliminary data.</text>
</comment>
<reference evidence="2" key="2">
    <citation type="submission" date="2023-06" db="EMBL/GenBank/DDBJ databases">
        <authorList>
            <consortium name="Lawrence Berkeley National Laboratory"/>
            <person name="Haridas S."/>
            <person name="Hensen N."/>
            <person name="Bonometti L."/>
            <person name="Westerberg I."/>
            <person name="Brannstrom I.O."/>
            <person name="Guillou S."/>
            <person name="Cros-Aarteil S."/>
            <person name="Calhoun S."/>
            <person name="Kuo A."/>
            <person name="Mondo S."/>
            <person name="Pangilinan J."/>
            <person name="Riley R."/>
            <person name="Labutti K."/>
            <person name="Andreopoulos B."/>
            <person name="Lipzen A."/>
            <person name="Chen C."/>
            <person name="Yanf M."/>
            <person name="Daum C."/>
            <person name="Ng V."/>
            <person name="Clum A."/>
            <person name="Steindorff A."/>
            <person name="Ohm R."/>
            <person name="Martin F."/>
            <person name="Silar P."/>
            <person name="Natvig D."/>
            <person name="Lalanne C."/>
            <person name="Gautier V."/>
            <person name="Ament-Velasquez S.L."/>
            <person name="Kruys A."/>
            <person name="Hutchinson M.I."/>
            <person name="Powell A.J."/>
            <person name="Barry K."/>
            <person name="Miller A.N."/>
            <person name="Grigoriev I.V."/>
            <person name="Debuchy R."/>
            <person name="Gladieux P."/>
            <person name="Thoren M.H."/>
            <person name="Johannesson H."/>
        </authorList>
    </citation>
    <scope>NUCLEOTIDE SEQUENCE</scope>
    <source>
        <strain evidence="2">SMH4131-1</strain>
    </source>
</reference>
<dbReference type="AlphaFoldDB" id="A0AAE0INB4"/>
<dbReference type="Proteomes" id="UP001286456">
    <property type="component" value="Unassembled WGS sequence"/>
</dbReference>
<keyword evidence="3" id="KW-1185">Reference proteome</keyword>
<evidence type="ECO:0000313" key="3">
    <source>
        <dbReference type="Proteomes" id="UP001286456"/>
    </source>
</evidence>
<reference evidence="2" key="1">
    <citation type="journal article" date="2023" name="Mol. Phylogenet. Evol.">
        <title>Genome-scale phylogeny and comparative genomics of the fungal order Sordariales.</title>
        <authorList>
            <person name="Hensen N."/>
            <person name="Bonometti L."/>
            <person name="Westerberg I."/>
            <person name="Brannstrom I.O."/>
            <person name="Guillou S."/>
            <person name="Cros-Aarteil S."/>
            <person name="Calhoun S."/>
            <person name="Haridas S."/>
            <person name="Kuo A."/>
            <person name="Mondo S."/>
            <person name="Pangilinan J."/>
            <person name="Riley R."/>
            <person name="LaButti K."/>
            <person name="Andreopoulos B."/>
            <person name="Lipzen A."/>
            <person name="Chen C."/>
            <person name="Yan M."/>
            <person name="Daum C."/>
            <person name="Ng V."/>
            <person name="Clum A."/>
            <person name="Steindorff A."/>
            <person name="Ohm R.A."/>
            <person name="Martin F."/>
            <person name="Silar P."/>
            <person name="Natvig D.O."/>
            <person name="Lalanne C."/>
            <person name="Gautier V."/>
            <person name="Ament-Velasquez S.L."/>
            <person name="Kruys A."/>
            <person name="Hutchinson M.I."/>
            <person name="Powell A.J."/>
            <person name="Barry K."/>
            <person name="Miller A.N."/>
            <person name="Grigoriev I.V."/>
            <person name="Debuchy R."/>
            <person name="Gladieux P."/>
            <person name="Hiltunen Thoren M."/>
            <person name="Johannesson H."/>
        </authorList>
    </citation>
    <scope>NUCLEOTIDE SEQUENCE</scope>
    <source>
        <strain evidence="2">SMH4131-1</strain>
    </source>
</reference>